<feature type="compositionally biased region" description="Polar residues" evidence="1">
    <location>
        <begin position="23"/>
        <end position="38"/>
    </location>
</feature>
<comment type="caution">
    <text evidence="2">The sequence shown here is derived from an EMBL/GenBank/DDBJ whole genome shotgun (WGS) entry which is preliminary data.</text>
</comment>
<reference evidence="2" key="1">
    <citation type="journal article" date="2021" name="Nat. Commun.">
        <title>Genetic determinants of endophytism in the Arabidopsis root mycobiome.</title>
        <authorList>
            <person name="Mesny F."/>
            <person name="Miyauchi S."/>
            <person name="Thiergart T."/>
            <person name="Pickel B."/>
            <person name="Atanasova L."/>
            <person name="Karlsson M."/>
            <person name="Huettel B."/>
            <person name="Barry K.W."/>
            <person name="Haridas S."/>
            <person name="Chen C."/>
            <person name="Bauer D."/>
            <person name="Andreopoulos W."/>
            <person name="Pangilinan J."/>
            <person name="LaButti K."/>
            <person name="Riley R."/>
            <person name="Lipzen A."/>
            <person name="Clum A."/>
            <person name="Drula E."/>
            <person name="Henrissat B."/>
            <person name="Kohler A."/>
            <person name="Grigoriev I.V."/>
            <person name="Martin F.M."/>
            <person name="Hacquard S."/>
        </authorList>
    </citation>
    <scope>NUCLEOTIDE SEQUENCE</scope>
    <source>
        <strain evidence="2">MPI-CAGE-CH-0235</strain>
    </source>
</reference>
<feature type="compositionally biased region" description="Low complexity" evidence="1">
    <location>
        <begin position="532"/>
        <end position="543"/>
    </location>
</feature>
<feature type="compositionally biased region" description="Polar residues" evidence="1">
    <location>
        <begin position="516"/>
        <end position="531"/>
    </location>
</feature>
<proteinExistence type="predicted"/>
<evidence type="ECO:0008006" key="4">
    <source>
        <dbReference type="Google" id="ProtNLM"/>
    </source>
</evidence>
<dbReference type="AlphaFoldDB" id="A0A8K0SJI4"/>
<evidence type="ECO:0000256" key="1">
    <source>
        <dbReference type="SAM" id="MobiDB-lite"/>
    </source>
</evidence>
<dbReference type="EMBL" id="JAGPNK010000020">
    <property type="protein sequence ID" value="KAH7304899.1"/>
    <property type="molecule type" value="Genomic_DNA"/>
</dbReference>
<accession>A0A8K0SJI4</accession>
<dbReference type="OrthoDB" id="5398572at2759"/>
<feature type="compositionally biased region" description="Acidic residues" evidence="1">
    <location>
        <begin position="86"/>
        <end position="101"/>
    </location>
</feature>
<dbReference type="Proteomes" id="UP000813444">
    <property type="component" value="Unassembled WGS sequence"/>
</dbReference>
<feature type="compositionally biased region" description="Acidic residues" evidence="1">
    <location>
        <begin position="548"/>
        <end position="564"/>
    </location>
</feature>
<feature type="region of interest" description="Disordered" evidence="1">
    <location>
        <begin position="1"/>
        <end position="139"/>
    </location>
</feature>
<protein>
    <recommendedName>
        <fullName evidence="4">Myb-like domain-containing protein</fullName>
    </recommendedName>
</protein>
<feature type="compositionally biased region" description="Basic and acidic residues" evidence="1">
    <location>
        <begin position="1"/>
        <end position="11"/>
    </location>
</feature>
<gene>
    <name evidence="2" type="ORF">B0I35DRAFT_414121</name>
</gene>
<name>A0A8K0SJI4_9HYPO</name>
<organism evidence="2 3">
    <name type="scientific">Stachybotrys elegans</name>
    <dbReference type="NCBI Taxonomy" id="80388"/>
    <lineage>
        <taxon>Eukaryota</taxon>
        <taxon>Fungi</taxon>
        <taxon>Dikarya</taxon>
        <taxon>Ascomycota</taxon>
        <taxon>Pezizomycotina</taxon>
        <taxon>Sordariomycetes</taxon>
        <taxon>Hypocreomycetidae</taxon>
        <taxon>Hypocreales</taxon>
        <taxon>Stachybotryaceae</taxon>
        <taxon>Stachybotrys</taxon>
    </lineage>
</organism>
<evidence type="ECO:0000313" key="3">
    <source>
        <dbReference type="Proteomes" id="UP000813444"/>
    </source>
</evidence>
<evidence type="ECO:0000313" key="2">
    <source>
        <dbReference type="EMBL" id="KAH7304899.1"/>
    </source>
</evidence>
<feature type="region of interest" description="Disordered" evidence="1">
    <location>
        <begin position="403"/>
        <end position="628"/>
    </location>
</feature>
<sequence>MQTRGRVKEQNKSSASAPAVNRQAGQRTQHASRSSANHAPSEAGSRSSRRSKTIEPLSKLAQNPVARRGAPPVEGSIDISRRTGSDSEEEDEDEDEEEDGSEVGSIGMEQRPAQSHNSPEPADVSDSDEGQDSQADGVPEKAKALPELFSASRGLIKTFKSRHKNATSKYILDVAQSRFVAMRKLYENSELSPFLDWEWMHEEPVELIADFPDVMATANIATTLMAVNKRPPLENEDLMRFLQKLNETFPALFGSAAGPESTATLALDIRTGYFIEHLAAQPADTSGYDSIASVFCSAAQRNAEDTTLLLRQGPYVSLGTGNEEQEASICNERIVRLIGCIKRASKAARIQSLRQAFPAQKLCKDIRAFMLAAFASLEEAHARRHSTRGSPEEGLPEEGFLDEEPLFFDDDGDDMPLPRSSSEALAQHHSNQGSQEESLPVDGGPVSTSDDDNDLSESQGDVEPQAIVRHGSADNIGTLFDDPGALEFLREPSRELGSVPPSNQEQRAPSVAASDYQDSNSRLLRDFSSTISSRNNLSLRPSSTRPVEDDDEEADSDDEDDPFETDTRQVRPQKHAMAAVTVIRAEKRRRVGNTTTSMPPPPVPSSRQPESTGPASSLPSSLPPPQHPYLAASQEAVEIIEAERQKLRKYRAPKYTDHPGRLRQPWSSRDCAMLIELVWKHQARWADIERHDSDCFEIKRNQQAYRDKARNYKVDLLLTDAVLPPAFDFVVLGSKEIARVKSFHKNPFRKESDVEDGQAINTELVSD</sequence>
<keyword evidence="3" id="KW-1185">Reference proteome</keyword>
<feature type="compositionally biased region" description="Acidic residues" evidence="1">
    <location>
        <begin position="403"/>
        <end position="414"/>
    </location>
</feature>
<feature type="compositionally biased region" description="Low complexity" evidence="1">
    <location>
        <begin position="605"/>
        <end position="620"/>
    </location>
</feature>
<feature type="compositionally biased region" description="Polar residues" evidence="1">
    <location>
        <begin position="419"/>
        <end position="437"/>
    </location>
</feature>